<gene>
    <name evidence="1" type="ORF">LCPAC404_02840</name>
</gene>
<dbReference type="EMBL" id="MK500598">
    <property type="protein sequence ID" value="QBK93580.1"/>
    <property type="molecule type" value="Genomic_DNA"/>
</dbReference>
<proteinExistence type="predicted"/>
<reference evidence="1" key="1">
    <citation type="journal article" date="2019" name="MBio">
        <title>Virus Genomes from Deep Sea Sediments Expand the Ocean Megavirome and Support Independent Origins of Viral Gigantism.</title>
        <authorList>
            <person name="Backstrom D."/>
            <person name="Yutin N."/>
            <person name="Jorgensen S.L."/>
            <person name="Dharamshi J."/>
            <person name="Homa F."/>
            <person name="Zaremba-Niedwiedzka K."/>
            <person name="Spang A."/>
            <person name="Wolf Y.I."/>
            <person name="Koonin E.V."/>
            <person name="Ettema T.J."/>
        </authorList>
    </citation>
    <scope>NUCLEOTIDE SEQUENCE</scope>
</reference>
<organism evidence="1">
    <name type="scientific">Pithovirus LCPAC404</name>
    <dbReference type="NCBI Taxonomy" id="2506597"/>
    <lineage>
        <taxon>Viruses</taxon>
        <taxon>Pithoviruses</taxon>
    </lineage>
</organism>
<evidence type="ECO:0000313" key="1">
    <source>
        <dbReference type="EMBL" id="QBK93580.1"/>
    </source>
</evidence>
<sequence>MENTVKTNYNVNFYEDLIIGKSVTVPVSKLCRVINALDKSQSEIVYLIMIMYYVNNSCDHPVSKTSPVLYGGKESDGKPGIIFSIEDLPKQLLDLIGKYVTYLQGSP</sequence>
<name>A0A481ZES2_9VIRU</name>
<accession>A0A481ZES2</accession>
<protein>
    <submittedName>
        <fullName evidence="1">BET bromodomain protein</fullName>
    </submittedName>
</protein>